<feature type="modified residue" description="4-aspartylphosphate" evidence="3">
    <location>
        <position position="57"/>
    </location>
</feature>
<evidence type="ECO:0000313" key="6">
    <source>
        <dbReference type="EMBL" id="GHO51115.1"/>
    </source>
</evidence>
<evidence type="ECO:0000256" key="3">
    <source>
        <dbReference type="PROSITE-ProRule" id="PRU00169"/>
    </source>
</evidence>
<keyword evidence="2 6" id="KW-0238">DNA-binding</keyword>
<evidence type="ECO:0000256" key="1">
    <source>
        <dbReference type="ARBA" id="ARBA00022553"/>
    </source>
</evidence>
<reference evidence="6" key="1">
    <citation type="submission" date="2020-10" db="EMBL/GenBank/DDBJ databases">
        <title>Taxonomic study of unclassified bacteria belonging to the class Ktedonobacteria.</title>
        <authorList>
            <person name="Yabe S."/>
            <person name="Wang C.M."/>
            <person name="Zheng Y."/>
            <person name="Sakai Y."/>
            <person name="Cavaletti L."/>
            <person name="Monciardini P."/>
            <person name="Donadio S."/>
        </authorList>
    </citation>
    <scope>NUCLEOTIDE SEQUENCE</scope>
    <source>
        <strain evidence="6">SOSP1-1</strain>
    </source>
</reference>
<evidence type="ECO:0000259" key="4">
    <source>
        <dbReference type="PROSITE" id="PS50043"/>
    </source>
</evidence>
<dbReference type="InterPro" id="IPR011006">
    <property type="entry name" value="CheY-like_superfamily"/>
</dbReference>
<dbReference type="SUPFAM" id="SSF52172">
    <property type="entry name" value="CheY-like"/>
    <property type="match status" value="1"/>
</dbReference>
<protein>
    <submittedName>
        <fullName evidence="6">DNA-binding response regulator</fullName>
    </submittedName>
</protein>
<accession>A0A8J3MX64</accession>
<sequence length="222" mass="24513">MNEHIRIGLVDDHRVVRQGLRVLLESYDNLVVVGEASSGEEALHQVESWSPDVVIMDLLLPGGIDGIETIRRMRALMPQIHILVLTSYTDDAHVIAVLRAGAIGYVRKDADPEVMLAAVYATARGQSLLDPAVAGAVLQELSYTERPELALTEREHEVLRLLALGRTNREIADILVLSPETVKTHVGSILNKLHLAHRMQAVIYALKRGLISLDDIDLDENT</sequence>
<comment type="caution">
    <text evidence="6">The sequence shown here is derived from an EMBL/GenBank/DDBJ whole genome shotgun (WGS) entry which is preliminary data.</text>
</comment>
<dbReference type="Gene3D" id="3.40.50.2300">
    <property type="match status" value="1"/>
</dbReference>
<dbReference type="PANTHER" id="PTHR43214:SF37">
    <property type="entry name" value="TRANSCRIPTIONAL REGULATORY PROTEIN YDFI"/>
    <property type="match status" value="1"/>
</dbReference>
<dbReference type="InterPro" id="IPR001789">
    <property type="entry name" value="Sig_transdc_resp-reg_receiver"/>
</dbReference>
<feature type="domain" description="Response regulatory" evidence="5">
    <location>
        <begin position="6"/>
        <end position="123"/>
    </location>
</feature>
<dbReference type="PROSITE" id="PS50110">
    <property type="entry name" value="RESPONSE_REGULATORY"/>
    <property type="match status" value="1"/>
</dbReference>
<dbReference type="GO" id="GO:0003677">
    <property type="term" value="F:DNA binding"/>
    <property type="evidence" value="ECO:0007669"/>
    <property type="project" value="UniProtKB-KW"/>
</dbReference>
<feature type="domain" description="HTH luxR-type" evidence="4">
    <location>
        <begin position="144"/>
        <end position="209"/>
    </location>
</feature>
<dbReference type="RefSeq" id="WP_220200060.1">
    <property type="nucleotide sequence ID" value="NZ_BNJF01000010.1"/>
</dbReference>
<dbReference type="AlphaFoldDB" id="A0A8J3MX64"/>
<dbReference type="Proteomes" id="UP000612362">
    <property type="component" value="Unassembled WGS sequence"/>
</dbReference>
<dbReference type="SMART" id="SM00421">
    <property type="entry name" value="HTH_LUXR"/>
    <property type="match status" value="1"/>
</dbReference>
<name>A0A8J3MX64_9CHLR</name>
<dbReference type="PRINTS" id="PR00038">
    <property type="entry name" value="HTHLUXR"/>
</dbReference>
<proteinExistence type="predicted"/>
<dbReference type="Pfam" id="PF00072">
    <property type="entry name" value="Response_reg"/>
    <property type="match status" value="1"/>
</dbReference>
<dbReference type="Pfam" id="PF00196">
    <property type="entry name" value="GerE"/>
    <property type="match status" value="1"/>
</dbReference>
<dbReference type="SMART" id="SM00448">
    <property type="entry name" value="REC"/>
    <property type="match status" value="1"/>
</dbReference>
<dbReference type="GO" id="GO:0000160">
    <property type="term" value="P:phosphorelay signal transduction system"/>
    <property type="evidence" value="ECO:0007669"/>
    <property type="project" value="InterPro"/>
</dbReference>
<keyword evidence="1 3" id="KW-0597">Phosphoprotein</keyword>
<evidence type="ECO:0000256" key="2">
    <source>
        <dbReference type="ARBA" id="ARBA00023125"/>
    </source>
</evidence>
<dbReference type="EMBL" id="BNJF01000010">
    <property type="protein sequence ID" value="GHO51115.1"/>
    <property type="molecule type" value="Genomic_DNA"/>
</dbReference>
<dbReference type="InterPro" id="IPR039420">
    <property type="entry name" value="WalR-like"/>
</dbReference>
<dbReference type="PROSITE" id="PS50043">
    <property type="entry name" value="HTH_LUXR_2"/>
    <property type="match status" value="1"/>
</dbReference>
<dbReference type="PROSITE" id="PS00622">
    <property type="entry name" value="HTH_LUXR_1"/>
    <property type="match status" value="1"/>
</dbReference>
<gene>
    <name evidence="6" type="ORF">KSX_92780</name>
</gene>
<evidence type="ECO:0000313" key="7">
    <source>
        <dbReference type="Proteomes" id="UP000612362"/>
    </source>
</evidence>
<dbReference type="SUPFAM" id="SSF46894">
    <property type="entry name" value="C-terminal effector domain of the bipartite response regulators"/>
    <property type="match status" value="1"/>
</dbReference>
<dbReference type="PANTHER" id="PTHR43214">
    <property type="entry name" value="TWO-COMPONENT RESPONSE REGULATOR"/>
    <property type="match status" value="1"/>
</dbReference>
<dbReference type="CDD" id="cd06170">
    <property type="entry name" value="LuxR_C_like"/>
    <property type="match status" value="1"/>
</dbReference>
<evidence type="ECO:0000259" key="5">
    <source>
        <dbReference type="PROSITE" id="PS50110"/>
    </source>
</evidence>
<dbReference type="InterPro" id="IPR058245">
    <property type="entry name" value="NreC/VraR/RcsB-like_REC"/>
</dbReference>
<keyword evidence="7" id="KW-1185">Reference proteome</keyword>
<dbReference type="CDD" id="cd17535">
    <property type="entry name" value="REC_NarL-like"/>
    <property type="match status" value="1"/>
</dbReference>
<dbReference type="InterPro" id="IPR000792">
    <property type="entry name" value="Tscrpt_reg_LuxR_C"/>
</dbReference>
<dbReference type="InterPro" id="IPR016032">
    <property type="entry name" value="Sig_transdc_resp-reg_C-effctor"/>
</dbReference>
<organism evidence="6 7">
    <name type="scientific">Ktedonospora formicarum</name>
    <dbReference type="NCBI Taxonomy" id="2778364"/>
    <lineage>
        <taxon>Bacteria</taxon>
        <taxon>Bacillati</taxon>
        <taxon>Chloroflexota</taxon>
        <taxon>Ktedonobacteria</taxon>
        <taxon>Ktedonobacterales</taxon>
        <taxon>Ktedonobacteraceae</taxon>
        <taxon>Ktedonospora</taxon>
    </lineage>
</organism>
<dbReference type="GO" id="GO:0006355">
    <property type="term" value="P:regulation of DNA-templated transcription"/>
    <property type="evidence" value="ECO:0007669"/>
    <property type="project" value="InterPro"/>
</dbReference>